<dbReference type="EMBL" id="CAVK010000111">
    <property type="protein sequence ID" value="CCW17960.1"/>
    <property type="molecule type" value="Genomic_DNA"/>
</dbReference>
<evidence type="ECO:0000313" key="3">
    <source>
        <dbReference type="Proteomes" id="UP000013201"/>
    </source>
</evidence>
<dbReference type="Pfam" id="PF20057">
    <property type="entry name" value="DUF6456"/>
    <property type="match status" value="1"/>
</dbReference>
<reference evidence="2 3" key="1">
    <citation type="submission" date="2013-03" db="EMBL/GenBank/DDBJ databases">
        <authorList>
            <person name="Le V."/>
        </authorList>
    </citation>
    <scope>NUCLEOTIDE SEQUENCE [LARGE SCALE GENOMIC DNA]</scope>
    <source>
        <strain evidence="2 3">BiD32</strain>
    </source>
</reference>
<accession>N1ML43</accession>
<feature type="domain" description="DUF6456" evidence="1">
    <location>
        <begin position="120"/>
        <end position="248"/>
    </location>
</feature>
<sequence length="250" mass="26974">MATSSALVTPSASAMRLSHLIDTVRVPVSSRPIVWAVVGGSHSAPTCSSVSPLTLRTSRMRVIISASLNNLFGFLFPTNYPPWQGLISPHSIVQGEGRMTATHVEQTIEDPQGRHQTILVHVGESPLAWLHARGHLSERHYVAGDRLRTDWEKAGLGARVTMRWDAAPRAGGQSMAGRQPDPTLMQLSARERFDGAIRAAGPGLADILWRVVCAGEGLVAAERALGWPSRAGKLVLTLALDRVAGWYRVG</sequence>
<dbReference type="Proteomes" id="UP000013201">
    <property type="component" value="Unassembled WGS sequence"/>
</dbReference>
<evidence type="ECO:0000313" key="2">
    <source>
        <dbReference type="EMBL" id="CCW17960.1"/>
    </source>
</evidence>
<gene>
    <name evidence="2" type="ORF">EBBID32_23100</name>
</gene>
<evidence type="ECO:0000259" key="1">
    <source>
        <dbReference type="Pfam" id="PF20057"/>
    </source>
</evidence>
<name>N1ML43_9SPHN</name>
<protein>
    <recommendedName>
        <fullName evidence="1">DUF6456 domain-containing protein</fullName>
    </recommendedName>
</protein>
<dbReference type="InterPro" id="IPR045599">
    <property type="entry name" value="DUF6456"/>
</dbReference>
<reference evidence="3" key="2">
    <citation type="submission" date="2013-04" db="EMBL/GenBank/DDBJ databases">
        <title>Bisphenol A degrading Sphingobium sp. strain BiD32.</title>
        <authorList>
            <person name="Nielsen J.L."/>
            <person name="Zhou N.A."/>
            <person name="Kjeldal H."/>
        </authorList>
    </citation>
    <scope>NUCLEOTIDE SEQUENCE [LARGE SCALE GENOMIC DNA]</scope>
    <source>
        <strain evidence="3">BiD32</strain>
    </source>
</reference>
<proteinExistence type="predicted"/>
<comment type="caution">
    <text evidence="2">The sequence shown here is derived from an EMBL/GenBank/DDBJ whole genome shotgun (WGS) entry which is preliminary data.</text>
</comment>
<keyword evidence="3" id="KW-1185">Reference proteome</keyword>
<dbReference type="AlphaFoldDB" id="N1ML43"/>
<organism evidence="2 3">
    <name type="scientific">Sphingobium indicum BiD32</name>
    <dbReference type="NCBI Taxonomy" id="1301087"/>
    <lineage>
        <taxon>Bacteria</taxon>
        <taxon>Pseudomonadati</taxon>
        <taxon>Pseudomonadota</taxon>
        <taxon>Alphaproteobacteria</taxon>
        <taxon>Sphingomonadales</taxon>
        <taxon>Sphingomonadaceae</taxon>
        <taxon>Sphingobium</taxon>
    </lineage>
</organism>